<feature type="chain" id="PRO_5008588196" description="VM domain-containing protein" evidence="2">
    <location>
        <begin position="32"/>
        <end position="125"/>
    </location>
</feature>
<sequence>FYCVPFAVGYLSIKMIALALGVLVACSAVSSLPSPGPRPGPMPTPYAMPAPQPRPAPQPAPAPRPDPYYGGGLGYGGLGFGGYGGIVEYGYPPIVDTAFVAPIATIAEPGCYEEYLGYGLGFPYY</sequence>
<accession>A0A1B6MAP2</accession>
<keyword evidence="2" id="KW-0732">Signal</keyword>
<reference evidence="3" key="1">
    <citation type="submission" date="2015-11" db="EMBL/GenBank/DDBJ databases">
        <title>De novo transcriptome assembly of four potential Pierce s Disease insect vectors from Arizona vineyards.</title>
        <authorList>
            <person name="Tassone E.E."/>
        </authorList>
    </citation>
    <scope>NUCLEOTIDE SEQUENCE</scope>
</reference>
<feature type="compositionally biased region" description="Pro residues" evidence="1">
    <location>
        <begin position="34"/>
        <end position="66"/>
    </location>
</feature>
<protein>
    <recommendedName>
        <fullName evidence="4">VM domain-containing protein</fullName>
    </recommendedName>
</protein>
<feature type="region of interest" description="Disordered" evidence="1">
    <location>
        <begin position="32"/>
        <end position="68"/>
    </location>
</feature>
<organism evidence="3">
    <name type="scientific">Graphocephala atropunctata</name>
    <dbReference type="NCBI Taxonomy" id="36148"/>
    <lineage>
        <taxon>Eukaryota</taxon>
        <taxon>Metazoa</taxon>
        <taxon>Ecdysozoa</taxon>
        <taxon>Arthropoda</taxon>
        <taxon>Hexapoda</taxon>
        <taxon>Insecta</taxon>
        <taxon>Pterygota</taxon>
        <taxon>Neoptera</taxon>
        <taxon>Paraneoptera</taxon>
        <taxon>Hemiptera</taxon>
        <taxon>Auchenorrhyncha</taxon>
        <taxon>Membracoidea</taxon>
        <taxon>Cicadellidae</taxon>
        <taxon>Cicadellinae</taxon>
        <taxon>Cicadellini</taxon>
        <taxon>Graphocephala</taxon>
    </lineage>
</organism>
<dbReference type="EMBL" id="GEBQ01006974">
    <property type="protein sequence ID" value="JAT33003.1"/>
    <property type="molecule type" value="Transcribed_RNA"/>
</dbReference>
<evidence type="ECO:0000256" key="1">
    <source>
        <dbReference type="SAM" id="MobiDB-lite"/>
    </source>
</evidence>
<proteinExistence type="predicted"/>
<feature type="signal peptide" evidence="2">
    <location>
        <begin position="1"/>
        <end position="31"/>
    </location>
</feature>
<evidence type="ECO:0008006" key="4">
    <source>
        <dbReference type="Google" id="ProtNLM"/>
    </source>
</evidence>
<gene>
    <name evidence="3" type="ORF">g.21</name>
</gene>
<evidence type="ECO:0000313" key="3">
    <source>
        <dbReference type="EMBL" id="JAT33003.1"/>
    </source>
</evidence>
<feature type="non-terminal residue" evidence="3">
    <location>
        <position position="1"/>
    </location>
</feature>
<name>A0A1B6MAP2_9HEMI</name>
<evidence type="ECO:0000256" key="2">
    <source>
        <dbReference type="SAM" id="SignalP"/>
    </source>
</evidence>
<dbReference type="AlphaFoldDB" id="A0A1B6MAP2"/>